<keyword evidence="3" id="KW-0833">Ubl conjugation pathway</keyword>
<dbReference type="SUPFAM" id="SSF57850">
    <property type="entry name" value="RING/U-box"/>
    <property type="match status" value="1"/>
</dbReference>
<dbReference type="InterPro" id="IPR001680">
    <property type="entry name" value="WD40_rpt"/>
</dbReference>
<dbReference type="CDD" id="cd16649">
    <property type="entry name" value="mRING-HC-C3HC5_CGRF1-like"/>
    <property type="match status" value="1"/>
</dbReference>
<keyword evidence="7" id="KW-1185">Reference proteome</keyword>
<dbReference type="eggNOG" id="KOG0289">
    <property type="taxonomic scope" value="Eukaryota"/>
</dbReference>
<dbReference type="InterPro" id="IPR013083">
    <property type="entry name" value="Znf_RING/FYVE/PHD"/>
</dbReference>
<dbReference type="EC" id="2.3.2.27" evidence="3"/>
<keyword evidence="3" id="KW-0808">Transferase</keyword>
<feature type="region of interest" description="Disordered" evidence="4">
    <location>
        <begin position="1"/>
        <end position="32"/>
    </location>
</feature>
<dbReference type="KEGG" id="ehx:EMIHUDRAFT_219888"/>
<keyword evidence="1" id="KW-0479">Metal-binding</keyword>
<dbReference type="InterPro" id="IPR036322">
    <property type="entry name" value="WD40_repeat_dom_sf"/>
</dbReference>
<keyword evidence="1" id="KW-0863">Zinc-finger</keyword>
<dbReference type="InterPro" id="IPR015943">
    <property type="entry name" value="WD40/YVTN_repeat-like_dom_sf"/>
</dbReference>
<keyword evidence="3" id="KW-0507">mRNA processing</keyword>
<comment type="similarity">
    <text evidence="3">Belongs to the WD repeat PRP19 family.</text>
</comment>
<dbReference type="GO" id="GO:0061630">
    <property type="term" value="F:ubiquitin protein ligase activity"/>
    <property type="evidence" value="ECO:0007669"/>
    <property type="project" value="UniProtKB-UniRule"/>
</dbReference>
<dbReference type="SUPFAM" id="SSF50978">
    <property type="entry name" value="WD40 repeat-like"/>
    <property type="match status" value="1"/>
</dbReference>
<dbReference type="EnsemblProtists" id="EOD05791">
    <property type="protein sequence ID" value="EOD05791"/>
    <property type="gene ID" value="EMIHUDRAFT_219888"/>
</dbReference>
<evidence type="ECO:0000256" key="3">
    <source>
        <dbReference type="RuleBase" id="RU367101"/>
    </source>
</evidence>
<keyword evidence="3" id="KW-0508">mRNA splicing</keyword>
<dbReference type="Proteomes" id="UP000013827">
    <property type="component" value="Unassembled WGS sequence"/>
</dbReference>
<dbReference type="GO" id="GO:0071006">
    <property type="term" value="C:U2-type catalytic step 1 spliceosome"/>
    <property type="evidence" value="ECO:0007669"/>
    <property type="project" value="TreeGrafter"/>
</dbReference>
<dbReference type="GO" id="GO:0000974">
    <property type="term" value="C:Prp19 complex"/>
    <property type="evidence" value="ECO:0007669"/>
    <property type="project" value="UniProtKB-UniRule"/>
</dbReference>
<protein>
    <recommendedName>
        <fullName evidence="3">Pre-mRNA-processing factor 19</fullName>
        <ecNumber evidence="3">2.3.2.27</ecNumber>
    </recommendedName>
</protein>
<dbReference type="STRING" id="2903.R1D4G7"/>
<comment type="function">
    <text evidence="3">Ubiquitin-protein ligase which is mainly involved pre-mRNA splicing and DNA repair. Required for pre-mRNA splicing as component of the spliceosome.</text>
</comment>
<feature type="domain" description="RING-type" evidence="5">
    <location>
        <begin position="507"/>
        <end position="542"/>
    </location>
</feature>
<dbReference type="HOGENOM" id="CLU_492145_0_0_1"/>
<proteinExistence type="inferred from homology"/>
<keyword evidence="3" id="KW-0539">Nucleus</keyword>
<comment type="catalytic activity">
    <reaction evidence="3">
        <text>S-ubiquitinyl-[E2 ubiquitin-conjugating enzyme]-L-cysteine + [acceptor protein]-L-lysine = [E2 ubiquitin-conjugating enzyme]-L-cysteine + N(6)-ubiquitinyl-[acceptor protein]-L-lysine.</text>
        <dbReference type="EC" id="2.3.2.27"/>
    </reaction>
</comment>
<keyword evidence="3" id="KW-0747">Spliceosome</keyword>
<dbReference type="PANTHER" id="PTHR43995:SF1">
    <property type="entry name" value="PRE-MRNA-PROCESSING FACTOR 19"/>
    <property type="match status" value="1"/>
</dbReference>
<dbReference type="GO" id="GO:0005737">
    <property type="term" value="C:cytoplasm"/>
    <property type="evidence" value="ECO:0007669"/>
    <property type="project" value="TreeGrafter"/>
</dbReference>
<reference evidence="7" key="1">
    <citation type="journal article" date="2013" name="Nature">
        <title>Pan genome of the phytoplankton Emiliania underpins its global distribution.</title>
        <authorList>
            <person name="Read B.A."/>
            <person name="Kegel J."/>
            <person name="Klute M.J."/>
            <person name="Kuo A."/>
            <person name="Lefebvre S.C."/>
            <person name="Maumus F."/>
            <person name="Mayer C."/>
            <person name="Miller J."/>
            <person name="Monier A."/>
            <person name="Salamov A."/>
            <person name="Young J."/>
            <person name="Aguilar M."/>
            <person name="Claverie J.M."/>
            <person name="Frickenhaus S."/>
            <person name="Gonzalez K."/>
            <person name="Herman E.K."/>
            <person name="Lin Y.C."/>
            <person name="Napier J."/>
            <person name="Ogata H."/>
            <person name="Sarno A.F."/>
            <person name="Shmutz J."/>
            <person name="Schroeder D."/>
            <person name="de Vargas C."/>
            <person name="Verret F."/>
            <person name="von Dassow P."/>
            <person name="Valentin K."/>
            <person name="Van de Peer Y."/>
            <person name="Wheeler G."/>
            <person name="Dacks J.B."/>
            <person name="Delwiche C.F."/>
            <person name="Dyhrman S.T."/>
            <person name="Glockner G."/>
            <person name="John U."/>
            <person name="Richards T."/>
            <person name="Worden A.Z."/>
            <person name="Zhang X."/>
            <person name="Grigoriev I.V."/>
            <person name="Allen A.E."/>
            <person name="Bidle K."/>
            <person name="Borodovsky M."/>
            <person name="Bowler C."/>
            <person name="Brownlee C."/>
            <person name="Cock J.M."/>
            <person name="Elias M."/>
            <person name="Gladyshev V.N."/>
            <person name="Groth M."/>
            <person name="Guda C."/>
            <person name="Hadaegh A."/>
            <person name="Iglesias-Rodriguez M.D."/>
            <person name="Jenkins J."/>
            <person name="Jones B.M."/>
            <person name="Lawson T."/>
            <person name="Leese F."/>
            <person name="Lindquist E."/>
            <person name="Lobanov A."/>
            <person name="Lomsadze A."/>
            <person name="Malik S.B."/>
            <person name="Marsh M.E."/>
            <person name="Mackinder L."/>
            <person name="Mock T."/>
            <person name="Mueller-Roeber B."/>
            <person name="Pagarete A."/>
            <person name="Parker M."/>
            <person name="Probert I."/>
            <person name="Quesneville H."/>
            <person name="Raines C."/>
            <person name="Rensing S.A."/>
            <person name="Riano-Pachon D.M."/>
            <person name="Richier S."/>
            <person name="Rokitta S."/>
            <person name="Shiraiwa Y."/>
            <person name="Soanes D.M."/>
            <person name="van der Giezen M."/>
            <person name="Wahlund T.M."/>
            <person name="Williams B."/>
            <person name="Wilson W."/>
            <person name="Wolfe G."/>
            <person name="Wurch L.L."/>
        </authorList>
    </citation>
    <scope>NUCLEOTIDE SEQUENCE</scope>
</reference>
<evidence type="ECO:0000259" key="5">
    <source>
        <dbReference type="PROSITE" id="PS50089"/>
    </source>
</evidence>
<dbReference type="PROSITE" id="PS50294">
    <property type="entry name" value="WD_REPEATS_REGION"/>
    <property type="match status" value="1"/>
</dbReference>
<keyword evidence="3" id="KW-0227">DNA damage</keyword>
<dbReference type="SMART" id="SM00320">
    <property type="entry name" value="WD40"/>
    <property type="match status" value="6"/>
</dbReference>
<comment type="subcellular location">
    <subcellularLocation>
        <location evidence="3">Nucleus</location>
    </subcellularLocation>
</comment>
<dbReference type="RefSeq" id="XP_005758220.1">
    <property type="nucleotide sequence ID" value="XM_005758163.1"/>
</dbReference>
<dbReference type="Pfam" id="PF00400">
    <property type="entry name" value="WD40"/>
    <property type="match status" value="2"/>
</dbReference>
<dbReference type="PaxDb" id="2903-EOD05791"/>
<dbReference type="AlphaFoldDB" id="A0A0D3I3F6"/>
<comment type="subunit">
    <text evidence="3">Homotetramer.</text>
</comment>
<dbReference type="GeneID" id="17251987"/>
<reference evidence="6" key="2">
    <citation type="submission" date="2024-10" db="UniProtKB">
        <authorList>
            <consortium name="EnsemblProtists"/>
        </authorList>
    </citation>
    <scope>IDENTIFICATION</scope>
</reference>
<keyword evidence="3" id="KW-0234">DNA repair</keyword>
<dbReference type="PROSITE" id="PS50082">
    <property type="entry name" value="WD_REPEATS_2"/>
    <property type="match status" value="1"/>
</dbReference>
<evidence type="ECO:0000313" key="7">
    <source>
        <dbReference type="Proteomes" id="UP000013827"/>
    </source>
</evidence>
<feature type="region of interest" description="Disordered" evidence="4">
    <location>
        <begin position="424"/>
        <end position="476"/>
    </location>
</feature>
<keyword evidence="1" id="KW-0862">Zinc</keyword>
<dbReference type="PROSITE" id="PS50089">
    <property type="entry name" value="ZF_RING_2"/>
    <property type="match status" value="1"/>
</dbReference>
<sequence>MAGRREPAVSEADATATLRDAGSEGAQADAAGELSDTLTAKLDASNSTLLKWRSKRQPPDGQASIEQVYQALSCVYTRSAIHGEGAICVDCHRTEALVATGGADGVVCLYDTPQRKVLAEMKGHDGPVHRVRLHPRKDVAVSAGADAINDVCIHPGLEYTVSASADGSWKMADLATGECVVSVEDAVALSHGGFSCSDVHPDGMLFSVGVPSGNVKVWDLKSRTDVASFGLEQPTTCLSFSENSFYFATGGAEGVLKVWDLRKFGDNRLEAVHAMELGAPVRSAVFDYSGQFLATAAGTVTVVGGTSDWCPLYESTSWASLAEHEVAASGVSFGPGASMLAAVCPSGDLFIYGRGAGAGPAPTATAQERDGERSSIIEEHLAAARLAEAAGQLPTELEAKSRGEAPWADLAAAAQARLRAVPEGEALEEQAAEPAWAPPALSPSRLSLAAPDEDPLGDEDSSSGSVPDDAVSGEPQPAVAAVSLADVIFDTGRAAVPESTLGGETTCIVCFTRPKTHIAVPCGHQCACGPCSDRMRECPYCREPVMMWMLQRLV</sequence>
<evidence type="ECO:0000256" key="1">
    <source>
        <dbReference type="PROSITE-ProRule" id="PRU00175"/>
    </source>
</evidence>
<dbReference type="PANTHER" id="PTHR43995">
    <property type="entry name" value="PRE-MRNA-PROCESSING FACTOR 19"/>
    <property type="match status" value="1"/>
</dbReference>
<evidence type="ECO:0000313" key="6">
    <source>
        <dbReference type="EnsemblProtists" id="EOD05791"/>
    </source>
</evidence>
<comment type="pathway">
    <text evidence="3">Protein modification; protein ubiquitination.</text>
</comment>
<dbReference type="InterPro" id="IPR038959">
    <property type="entry name" value="Prp19"/>
</dbReference>
<evidence type="ECO:0000256" key="4">
    <source>
        <dbReference type="SAM" id="MobiDB-lite"/>
    </source>
</evidence>
<dbReference type="GO" id="GO:0008270">
    <property type="term" value="F:zinc ion binding"/>
    <property type="evidence" value="ECO:0007669"/>
    <property type="project" value="UniProtKB-KW"/>
</dbReference>
<name>A0A0D3I3F6_EMIH1</name>
<dbReference type="Gene3D" id="3.30.40.10">
    <property type="entry name" value="Zinc/RING finger domain, C3HC4 (zinc finger)"/>
    <property type="match status" value="1"/>
</dbReference>
<dbReference type="GO" id="GO:0006281">
    <property type="term" value="P:DNA repair"/>
    <property type="evidence" value="ECO:0007669"/>
    <property type="project" value="UniProtKB-KW"/>
</dbReference>
<dbReference type="InterPro" id="IPR001841">
    <property type="entry name" value="Znf_RING"/>
</dbReference>
<dbReference type="Pfam" id="PF13920">
    <property type="entry name" value="zf-C3HC4_3"/>
    <property type="match status" value="1"/>
</dbReference>
<feature type="repeat" description="WD" evidence="2">
    <location>
        <begin position="228"/>
        <end position="262"/>
    </location>
</feature>
<feature type="compositionally biased region" description="Acidic residues" evidence="4">
    <location>
        <begin position="451"/>
        <end position="461"/>
    </location>
</feature>
<evidence type="ECO:0000256" key="2">
    <source>
        <dbReference type="PROSITE-ProRule" id="PRU00221"/>
    </source>
</evidence>
<dbReference type="UniPathway" id="UPA00143"/>
<keyword evidence="2" id="KW-0853">WD repeat</keyword>
<dbReference type="GO" id="GO:0000398">
    <property type="term" value="P:mRNA splicing, via spliceosome"/>
    <property type="evidence" value="ECO:0007669"/>
    <property type="project" value="InterPro"/>
</dbReference>
<organism evidence="6 7">
    <name type="scientific">Emiliania huxleyi (strain CCMP1516)</name>
    <dbReference type="NCBI Taxonomy" id="280463"/>
    <lineage>
        <taxon>Eukaryota</taxon>
        <taxon>Haptista</taxon>
        <taxon>Haptophyta</taxon>
        <taxon>Prymnesiophyceae</taxon>
        <taxon>Isochrysidales</taxon>
        <taxon>Noelaerhabdaceae</taxon>
        <taxon>Emiliania</taxon>
    </lineage>
</organism>
<dbReference type="GO" id="GO:0070534">
    <property type="term" value="P:protein K63-linked ubiquitination"/>
    <property type="evidence" value="ECO:0007669"/>
    <property type="project" value="UniProtKB-UniRule"/>
</dbReference>
<dbReference type="Gene3D" id="2.130.10.10">
    <property type="entry name" value="YVTN repeat-like/Quinoprotein amine dehydrogenase"/>
    <property type="match status" value="1"/>
</dbReference>
<accession>A0A0D3I3F6</accession>